<keyword evidence="3" id="KW-1185">Reference proteome</keyword>
<proteinExistence type="predicted"/>
<dbReference type="EMBL" id="JH767569">
    <property type="protein sequence ID" value="EON64642.1"/>
    <property type="molecule type" value="Genomic_DNA"/>
</dbReference>
<gene>
    <name evidence="2" type="ORF">W97_03875</name>
</gene>
<feature type="compositionally biased region" description="Low complexity" evidence="1">
    <location>
        <begin position="169"/>
        <end position="184"/>
    </location>
</feature>
<dbReference type="RefSeq" id="XP_007779959.1">
    <property type="nucleotide sequence ID" value="XM_007781769.1"/>
</dbReference>
<dbReference type="HOGENOM" id="CLU_1124459_0_0_1"/>
<evidence type="ECO:0000256" key="1">
    <source>
        <dbReference type="SAM" id="MobiDB-lite"/>
    </source>
</evidence>
<sequence>MSMIKATRTDTRHKHCRKLLSKIFHASVCTSSQALDALHQHRRAIPKFKIVIERPSASPTQDDEESATASAEEDASPLADACGSGLAAESRRQDGDSANQAGTGAQDVAIAKQEGNEGQSADDEKYDYDWDYDCEDSDDGDEDDDEEDSLGSMYALALADMLEGSRRLASASGASSAASSSSSATPHEDHRKDSAVANLVSFRKARADEAPKSSRSRGSRCRPACGITDSASQARKIQKVDCGTWQA</sequence>
<dbReference type="AlphaFoldDB" id="R7YRV6"/>
<dbReference type="GeneID" id="19901186"/>
<name>R7YRV6_CONA1</name>
<feature type="compositionally biased region" description="Acidic residues" evidence="1">
    <location>
        <begin position="120"/>
        <end position="149"/>
    </location>
</feature>
<feature type="region of interest" description="Disordered" evidence="1">
    <location>
        <begin position="50"/>
        <end position="152"/>
    </location>
</feature>
<feature type="region of interest" description="Disordered" evidence="1">
    <location>
        <begin position="166"/>
        <end position="231"/>
    </location>
</feature>
<dbReference type="OrthoDB" id="10543257at2759"/>
<dbReference type="Proteomes" id="UP000016924">
    <property type="component" value="Unassembled WGS sequence"/>
</dbReference>
<evidence type="ECO:0000313" key="2">
    <source>
        <dbReference type="EMBL" id="EON64642.1"/>
    </source>
</evidence>
<accession>R7YRV6</accession>
<feature type="compositionally biased region" description="Acidic residues" evidence="1">
    <location>
        <begin position="61"/>
        <end position="75"/>
    </location>
</feature>
<evidence type="ECO:0000313" key="3">
    <source>
        <dbReference type="Proteomes" id="UP000016924"/>
    </source>
</evidence>
<reference evidence="3" key="1">
    <citation type="submission" date="2012-06" db="EMBL/GenBank/DDBJ databases">
        <title>The genome sequence of Coniosporium apollinis CBS 100218.</title>
        <authorList>
            <consortium name="The Broad Institute Genome Sequencing Platform"/>
            <person name="Cuomo C."/>
            <person name="Gorbushina A."/>
            <person name="Noack S."/>
            <person name="Walker B."/>
            <person name="Young S.K."/>
            <person name="Zeng Q."/>
            <person name="Gargeya S."/>
            <person name="Fitzgerald M."/>
            <person name="Haas B."/>
            <person name="Abouelleil A."/>
            <person name="Alvarado L."/>
            <person name="Arachchi H.M."/>
            <person name="Berlin A.M."/>
            <person name="Chapman S.B."/>
            <person name="Goldberg J."/>
            <person name="Griggs A."/>
            <person name="Gujja S."/>
            <person name="Hansen M."/>
            <person name="Howarth C."/>
            <person name="Imamovic A."/>
            <person name="Larimer J."/>
            <person name="McCowan C."/>
            <person name="Montmayeur A."/>
            <person name="Murphy C."/>
            <person name="Neiman D."/>
            <person name="Pearson M."/>
            <person name="Priest M."/>
            <person name="Roberts A."/>
            <person name="Saif S."/>
            <person name="Shea T."/>
            <person name="Sisk P."/>
            <person name="Sykes S."/>
            <person name="Wortman J."/>
            <person name="Nusbaum C."/>
            <person name="Birren B."/>
        </authorList>
    </citation>
    <scope>NUCLEOTIDE SEQUENCE [LARGE SCALE GENOMIC DNA]</scope>
    <source>
        <strain evidence="3">CBS 100218</strain>
    </source>
</reference>
<protein>
    <submittedName>
        <fullName evidence="2">Uncharacterized protein</fullName>
    </submittedName>
</protein>
<organism evidence="2 3">
    <name type="scientific">Coniosporium apollinis (strain CBS 100218)</name>
    <name type="common">Rock-inhabiting black yeast</name>
    <dbReference type="NCBI Taxonomy" id="1168221"/>
    <lineage>
        <taxon>Eukaryota</taxon>
        <taxon>Fungi</taxon>
        <taxon>Dikarya</taxon>
        <taxon>Ascomycota</taxon>
        <taxon>Pezizomycotina</taxon>
        <taxon>Dothideomycetes</taxon>
        <taxon>Dothideomycetes incertae sedis</taxon>
        <taxon>Coniosporium</taxon>
    </lineage>
</organism>